<dbReference type="GO" id="GO:0016787">
    <property type="term" value="F:hydrolase activity"/>
    <property type="evidence" value="ECO:0007669"/>
    <property type="project" value="InterPro"/>
</dbReference>
<dbReference type="InterPro" id="IPR029052">
    <property type="entry name" value="Metallo-depent_PP-like"/>
</dbReference>
<comment type="caution">
    <text evidence="2">The sequence shown here is derived from an EMBL/GenBank/DDBJ whole genome shotgun (WGS) entry which is preliminary data.</text>
</comment>
<dbReference type="SUPFAM" id="SSF56300">
    <property type="entry name" value="Metallo-dependent phosphatases"/>
    <property type="match status" value="1"/>
</dbReference>
<evidence type="ECO:0000259" key="1">
    <source>
        <dbReference type="Pfam" id="PF00149"/>
    </source>
</evidence>
<dbReference type="Pfam" id="PF00149">
    <property type="entry name" value="Metallophos"/>
    <property type="match status" value="1"/>
</dbReference>
<sequence length="256" mass="29461">MPSFDIISDIHLDHLTGTGDKGLEFIDSVFENPTAPNLLIGGDVGFQSDFYSSYFFDLVKKKYEKVACILGNHDYWGFDLNTESPWKYWSERYNAPNIHFLSLSEPNEIIIDDTVVIGGTLWSELDPVYEVLIQAALNDFKAIKKFSLEQYKALYNLELENLKKQIDKFADQKTLILTHHAPTYQTTERWSQSPIKSCFCTSLEDIILDNPQIKAWVFGHCHESDVIHIGQAKVLEHSFGYYNANNRSFKPLHLEI</sequence>
<gene>
    <name evidence="2" type="ORF">ADH67_05050</name>
</gene>
<name>A0A227KQ22_9BURK</name>
<proteinExistence type="predicted"/>
<dbReference type="GeneID" id="78363637"/>
<feature type="domain" description="Calcineurin-like phosphoesterase" evidence="1">
    <location>
        <begin position="4"/>
        <end position="223"/>
    </location>
</feature>
<evidence type="ECO:0000313" key="3">
    <source>
        <dbReference type="Proteomes" id="UP000214610"/>
    </source>
</evidence>
<dbReference type="Gene3D" id="3.60.21.10">
    <property type="match status" value="1"/>
</dbReference>
<dbReference type="RefSeq" id="WP_066591940.1">
    <property type="nucleotide sequence ID" value="NZ_CAJTBZ010000028.1"/>
</dbReference>
<dbReference type="AlphaFoldDB" id="A0A227KQ22"/>
<reference evidence="3" key="1">
    <citation type="submission" date="2017-05" db="EMBL/GenBank/DDBJ databases">
        <title>Improved OligoMM genomes.</title>
        <authorList>
            <person name="Garzetti D."/>
        </authorList>
    </citation>
    <scope>NUCLEOTIDE SEQUENCE [LARGE SCALE GENOMIC DNA]</scope>
    <source>
        <strain evidence="3">YL45</strain>
    </source>
</reference>
<protein>
    <recommendedName>
        <fullName evidence="1">Calcineurin-like phosphoesterase domain-containing protein</fullName>
    </recommendedName>
</protein>
<dbReference type="Proteomes" id="UP000214610">
    <property type="component" value="Unassembled WGS sequence"/>
</dbReference>
<organism evidence="2 3">
    <name type="scientific">Turicimonas muris</name>
    <dbReference type="NCBI Taxonomy" id="1796652"/>
    <lineage>
        <taxon>Bacteria</taxon>
        <taxon>Pseudomonadati</taxon>
        <taxon>Pseudomonadota</taxon>
        <taxon>Betaproteobacteria</taxon>
        <taxon>Burkholderiales</taxon>
        <taxon>Sutterellaceae</taxon>
        <taxon>Turicimonas</taxon>
    </lineage>
</organism>
<keyword evidence="3" id="KW-1185">Reference proteome</keyword>
<accession>A0A227KQ22</accession>
<dbReference type="EMBL" id="NHMP01000002">
    <property type="protein sequence ID" value="OXE50352.1"/>
    <property type="molecule type" value="Genomic_DNA"/>
</dbReference>
<evidence type="ECO:0000313" key="2">
    <source>
        <dbReference type="EMBL" id="OXE50352.1"/>
    </source>
</evidence>
<dbReference type="PANTHER" id="PTHR37844">
    <property type="entry name" value="SER/THR PROTEIN PHOSPHATASE SUPERFAMILY (AFU_ORTHOLOGUE AFUA_1G14840)"/>
    <property type="match status" value="1"/>
</dbReference>
<dbReference type="InterPro" id="IPR004843">
    <property type="entry name" value="Calcineurin-like_PHP"/>
</dbReference>
<dbReference type="PANTHER" id="PTHR37844:SF1">
    <property type="entry name" value="CALCINEURIN-LIKE PHOSPHOESTERASE DOMAIN-CONTAINING PROTEIN"/>
    <property type="match status" value="1"/>
</dbReference>